<gene>
    <name evidence="1" type="ORF">TJEJU_3391</name>
</gene>
<dbReference type="InterPro" id="IPR012675">
    <property type="entry name" value="Beta-grasp_dom_sf"/>
</dbReference>
<dbReference type="RefSeq" id="WP_095073991.1">
    <property type="nucleotide sequence ID" value="NZ_LT899436.1"/>
</dbReference>
<dbReference type="InterPro" id="IPR003749">
    <property type="entry name" value="ThiS/MoaD-like"/>
</dbReference>
<proteinExistence type="predicted"/>
<name>A0A238UCZ3_9FLAO</name>
<dbReference type="OrthoDB" id="1525151at2"/>
<evidence type="ECO:0000313" key="1">
    <source>
        <dbReference type="EMBL" id="SNR17041.1"/>
    </source>
</evidence>
<dbReference type="Pfam" id="PF02597">
    <property type="entry name" value="ThiS"/>
    <property type="match status" value="1"/>
</dbReference>
<reference evidence="1 2" key="1">
    <citation type="submission" date="2017-07" db="EMBL/GenBank/DDBJ databases">
        <authorList>
            <person name="Sun Z.S."/>
            <person name="Albrecht U."/>
            <person name="Echele G."/>
            <person name="Lee C.C."/>
        </authorList>
    </citation>
    <scope>NUCLEOTIDE SEQUENCE [LARGE SCALE GENOMIC DNA]</scope>
    <source>
        <strain evidence="2">type strain: KCTC 22618</strain>
    </source>
</reference>
<protein>
    <recommendedName>
        <fullName evidence="3">Thiamine biosynthesis protein ThiS</fullName>
    </recommendedName>
</protein>
<dbReference type="InterPro" id="IPR016155">
    <property type="entry name" value="Mopterin_synth/thiamin_S_b"/>
</dbReference>
<dbReference type="PANTHER" id="PTHR34472">
    <property type="entry name" value="SULFUR CARRIER PROTEIN THIS"/>
    <property type="match status" value="1"/>
</dbReference>
<dbReference type="AlphaFoldDB" id="A0A238UCZ3"/>
<dbReference type="KEGG" id="tje:TJEJU_3391"/>
<accession>A0A238UCZ3</accession>
<keyword evidence="2" id="KW-1185">Reference proteome</keyword>
<dbReference type="EMBL" id="LT899436">
    <property type="protein sequence ID" value="SNR17041.1"/>
    <property type="molecule type" value="Genomic_DNA"/>
</dbReference>
<evidence type="ECO:0008006" key="3">
    <source>
        <dbReference type="Google" id="ProtNLM"/>
    </source>
</evidence>
<dbReference type="Gene3D" id="3.10.20.30">
    <property type="match status" value="1"/>
</dbReference>
<evidence type="ECO:0000313" key="2">
    <source>
        <dbReference type="Proteomes" id="UP000215214"/>
    </source>
</evidence>
<dbReference type="SUPFAM" id="SSF54285">
    <property type="entry name" value="MoaD/ThiS"/>
    <property type="match status" value="1"/>
</dbReference>
<dbReference type="InterPro" id="IPR010035">
    <property type="entry name" value="Thi_S"/>
</dbReference>
<dbReference type="NCBIfam" id="TIGR01683">
    <property type="entry name" value="thiS"/>
    <property type="match status" value="1"/>
</dbReference>
<organism evidence="1 2">
    <name type="scientific">Tenacibaculum jejuense</name>
    <dbReference type="NCBI Taxonomy" id="584609"/>
    <lineage>
        <taxon>Bacteria</taxon>
        <taxon>Pseudomonadati</taxon>
        <taxon>Bacteroidota</taxon>
        <taxon>Flavobacteriia</taxon>
        <taxon>Flavobacteriales</taxon>
        <taxon>Flavobacteriaceae</taxon>
        <taxon>Tenacibaculum</taxon>
    </lineage>
</organism>
<dbReference type="PANTHER" id="PTHR34472:SF1">
    <property type="entry name" value="SULFUR CARRIER PROTEIN THIS"/>
    <property type="match status" value="1"/>
</dbReference>
<sequence length="67" mass="7450">MITVKVNDTSKTFSKETTIDRMIETLQIQSNGIAIAINNSIIKKSDWESHTLSENDNVLIIRSTQGG</sequence>
<dbReference type="Proteomes" id="UP000215214">
    <property type="component" value="Chromosome TJEJU"/>
</dbReference>